<proteinExistence type="predicted"/>
<evidence type="ECO:0000313" key="2">
    <source>
        <dbReference type="Proteomes" id="UP000054481"/>
    </source>
</evidence>
<dbReference type="AlphaFoldDB" id="A0A0F8A2G7"/>
<dbReference type="EMBL" id="KQ030632">
    <property type="protein sequence ID" value="KJZ70344.1"/>
    <property type="molecule type" value="Genomic_DNA"/>
</dbReference>
<accession>A0A0F8A2G7</accession>
<evidence type="ECO:0000313" key="1">
    <source>
        <dbReference type="EMBL" id="KJZ70344.1"/>
    </source>
</evidence>
<reference evidence="1 2" key="1">
    <citation type="journal article" date="2014" name="Genome Biol. Evol.">
        <title>Comparative genomics and transcriptomics analyses reveal divergent lifestyle features of nematode endoparasitic fungus Hirsutella minnesotensis.</title>
        <authorList>
            <person name="Lai Y."/>
            <person name="Liu K."/>
            <person name="Zhang X."/>
            <person name="Zhang X."/>
            <person name="Li K."/>
            <person name="Wang N."/>
            <person name="Shu C."/>
            <person name="Wu Y."/>
            <person name="Wang C."/>
            <person name="Bushley K.E."/>
            <person name="Xiang M."/>
            <person name="Liu X."/>
        </authorList>
    </citation>
    <scope>NUCLEOTIDE SEQUENCE [LARGE SCALE GENOMIC DNA]</scope>
    <source>
        <strain evidence="1 2">3608</strain>
    </source>
</reference>
<sequence length="276" mass="30879">MDQAFPSPPAAVPLSVSQLVRAHSRERLLVRPTSWTQRHLELLGCSFSGPSLAPAGPTPDSPGNPKFNYLRCVFEEWRSQARDRQGAIVDLLAEYGPFEHRDNIQFSFRRRHAQILSCALFLSSPKQGKGEWPPIIAAHIDLQHIDALRFKALKIPSEHSARAFSNPKRNKITPQNHLHDPYIVALLIALAQGNRLRASLRGEPDLLLPPSQVLVTSLDGELIYLYTAHVTQLFLQSFDDPTFKPSEPISISVQITAISVKPYETLCDRITTLLLS</sequence>
<gene>
    <name evidence="1" type="ORF">HIM_10273</name>
</gene>
<protein>
    <submittedName>
        <fullName evidence="1">Uncharacterized protein</fullName>
    </submittedName>
</protein>
<name>A0A0F8A2G7_9HYPO</name>
<keyword evidence="2" id="KW-1185">Reference proteome</keyword>
<organism evidence="1 2">
    <name type="scientific">Hirsutella minnesotensis 3608</name>
    <dbReference type="NCBI Taxonomy" id="1043627"/>
    <lineage>
        <taxon>Eukaryota</taxon>
        <taxon>Fungi</taxon>
        <taxon>Dikarya</taxon>
        <taxon>Ascomycota</taxon>
        <taxon>Pezizomycotina</taxon>
        <taxon>Sordariomycetes</taxon>
        <taxon>Hypocreomycetidae</taxon>
        <taxon>Hypocreales</taxon>
        <taxon>Ophiocordycipitaceae</taxon>
        <taxon>Hirsutella</taxon>
    </lineage>
</organism>
<dbReference type="Proteomes" id="UP000054481">
    <property type="component" value="Unassembled WGS sequence"/>
</dbReference>
<dbReference type="OrthoDB" id="5343483at2759"/>